<evidence type="ECO:0000313" key="2">
    <source>
        <dbReference type="WBParaSite" id="JU765_v2.g12657.t1"/>
    </source>
</evidence>
<name>A0AC34Q3V3_9BILA</name>
<sequence>MLSEPKGELPISVTLPKGYALELEGAEIWKHLPVPVHKTEIFVFCYGKTSGKEDLSCPKNFCGFIVDRKTDTLGRIEMEEQTKYFNTSHFEVMVKPSEITTTEPHQTLTTQCSWDLSSERKLPISAALPNGYALELEGAEIWKDLPIPVHETEIFLFCYGKTSGTEESLCPKNFCGFSIDRKSDTKWSIEMEERTKKFNTSHFDVMIKPSGITMTAPQETLKMQCSWDLSSGGKLPISVILPQGYALELEGAEIWKDPPVPVHKTEVWVWILAGIGGLIVIAIIIGAIYGLFKYNKKKKEAQKI</sequence>
<dbReference type="WBParaSite" id="JU765_v2.g12657.t1">
    <property type="protein sequence ID" value="JU765_v2.g12657.t1"/>
    <property type="gene ID" value="JU765_v2.g12657"/>
</dbReference>
<protein>
    <submittedName>
        <fullName evidence="2">Uncharacterized protein</fullName>
    </submittedName>
</protein>
<organism evidence="1 2">
    <name type="scientific">Panagrolaimus sp. JU765</name>
    <dbReference type="NCBI Taxonomy" id="591449"/>
    <lineage>
        <taxon>Eukaryota</taxon>
        <taxon>Metazoa</taxon>
        <taxon>Ecdysozoa</taxon>
        <taxon>Nematoda</taxon>
        <taxon>Chromadorea</taxon>
        <taxon>Rhabditida</taxon>
        <taxon>Tylenchina</taxon>
        <taxon>Panagrolaimomorpha</taxon>
        <taxon>Panagrolaimoidea</taxon>
        <taxon>Panagrolaimidae</taxon>
        <taxon>Panagrolaimus</taxon>
    </lineage>
</organism>
<evidence type="ECO:0000313" key="1">
    <source>
        <dbReference type="Proteomes" id="UP000887576"/>
    </source>
</evidence>
<reference evidence="2" key="1">
    <citation type="submission" date="2022-11" db="UniProtKB">
        <authorList>
            <consortium name="WormBaseParasite"/>
        </authorList>
    </citation>
    <scope>IDENTIFICATION</scope>
</reference>
<accession>A0AC34Q3V3</accession>
<dbReference type="Proteomes" id="UP000887576">
    <property type="component" value="Unplaced"/>
</dbReference>
<proteinExistence type="predicted"/>